<sequence length="310" mass="35284">MPVPTFDVSIAAHYVPARIPYLAKVLEAIAGWRREQVTVTVVTNDLAIADEDLIGQAKRKLEAAGFALKFDRAHGMDHPWHLTWWHKRHLREWFDRSGTAQDLFMYIEDDIVVDADNIAYFERFLPGAKAAGCIPGFLRYEVLPDGTRMSPDSRGYQPVQDREKLTVDGQAFVAPQFSYWAGFVLDRELCAEYFASPWSDIDEADTLPQSRNHSCRVQSAWALTFENVPRGLPSRYVVPVDQELAPLPECMVWHSANNYTVSKTHNFGTVRMQDMLLEPGPLASLRQAHWDAQALARRLVDKVKRELGRS</sequence>
<organism evidence="1 2">
    <name type="scientific">Alteraurantiacibacter aquimixticola</name>
    <dbReference type="NCBI Taxonomy" id="2489173"/>
    <lineage>
        <taxon>Bacteria</taxon>
        <taxon>Pseudomonadati</taxon>
        <taxon>Pseudomonadota</taxon>
        <taxon>Alphaproteobacteria</taxon>
        <taxon>Sphingomonadales</taxon>
        <taxon>Erythrobacteraceae</taxon>
        <taxon>Alteraurantiacibacter</taxon>
    </lineage>
</organism>
<comment type="caution">
    <text evidence="1">The sequence shown here is derived from an EMBL/GenBank/DDBJ whole genome shotgun (WGS) entry which is preliminary data.</text>
</comment>
<evidence type="ECO:0000313" key="1">
    <source>
        <dbReference type="EMBL" id="TIX48977.1"/>
    </source>
</evidence>
<dbReference type="EMBL" id="SSHH01000004">
    <property type="protein sequence ID" value="TIX48977.1"/>
    <property type="molecule type" value="Genomic_DNA"/>
</dbReference>
<protein>
    <recommendedName>
        <fullName evidence="3">Glycosyltransferase family 2 protein</fullName>
    </recommendedName>
</protein>
<dbReference type="OrthoDB" id="7605049at2"/>
<keyword evidence="2" id="KW-1185">Reference proteome</keyword>
<accession>A0A4V4U888</accession>
<evidence type="ECO:0000313" key="2">
    <source>
        <dbReference type="Proteomes" id="UP000309389"/>
    </source>
</evidence>
<proteinExistence type="predicted"/>
<dbReference type="RefSeq" id="WP_136694551.1">
    <property type="nucleotide sequence ID" value="NZ_SSHH01000004.1"/>
</dbReference>
<evidence type="ECO:0008006" key="3">
    <source>
        <dbReference type="Google" id="ProtNLM"/>
    </source>
</evidence>
<dbReference type="Proteomes" id="UP000309389">
    <property type="component" value="Unassembled WGS sequence"/>
</dbReference>
<gene>
    <name evidence="1" type="ORF">E5222_14680</name>
</gene>
<dbReference type="AlphaFoldDB" id="A0A4V4U888"/>
<reference evidence="1 2" key="1">
    <citation type="submission" date="2019-04" db="EMBL/GenBank/DDBJ databases">
        <title>Altererythrobacter aquimixticola sp. nov., isolated from sediment of junction between the ocean and a freshwater spring.</title>
        <authorList>
            <person name="Yoon J.-H."/>
        </authorList>
    </citation>
    <scope>NUCLEOTIDE SEQUENCE [LARGE SCALE GENOMIC DNA]</scope>
    <source>
        <strain evidence="1 2">SSKS-13</strain>
    </source>
</reference>
<name>A0A4V4U888_9SPHN</name>